<evidence type="ECO:0000256" key="2">
    <source>
        <dbReference type="SAM" id="Phobius"/>
    </source>
</evidence>
<proteinExistence type="predicted"/>
<dbReference type="STRING" id="95161.SAMN05660874_01468"/>
<name>A0A1I6QHM9_9PSEU</name>
<evidence type="ECO:0000256" key="1">
    <source>
        <dbReference type="SAM" id="MobiDB-lite"/>
    </source>
</evidence>
<dbReference type="RefSeq" id="WP_093414858.1">
    <property type="nucleotide sequence ID" value="NZ_FOZX01000002.1"/>
</dbReference>
<feature type="transmembrane region" description="Helical" evidence="2">
    <location>
        <begin position="7"/>
        <end position="27"/>
    </location>
</feature>
<protein>
    <submittedName>
        <fullName evidence="3">Uncharacterized protein</fullName>
    </submittedName>
</protein>
<dbReference type="Proteomes" id="UP000198852">
    <property type="component" value="Unassembled WGS sequence"/>
</dbReference>
<evidence type="ECO:0000313" key="4">
    <source>
        <dbReference type="Proteomes" id="UP000198852"/>
    </source>
</evidence>
<keyword evidence="2" id="KW-0812">Transmembrane</keyword>
<keyword evidence="2" id="KW-1133">Transmembrane helix</keyword>
<dbReference type="AlphaFoldDB" id="A0A1I6QHM9"/>
<dbReference type="OrthoDB" id="3422149at2"/>
<gene>
    <name evidence="3" type="ORF">SAMN05660874_01468</name>
</gene>
<accession>A0A1I6QHM9</accession>
<feature type="transmembrane region" description="Helical" evidence="2">
    <location>
        <begin position="33"/>
        <end position="52"/>
    </location>
</feature>
<reference evidence="4" key="1">
    <citation type="submission" date="2016-10" db="EMBL/GenBank/DDBJ databases">
        <authorList>
            <person name="Varghese N."/>
            <person name="Submissions S."/>
        </authorList>
    </citation>
    <scope>NUCLEOTIDE SEQUENCE [LARGE SCALE GENOMIC DNA]</scope>
    <source>
        <strain evidence="4">DSM 44771</strain>
    </source>
</reference>
<organism evidence="3 4">
    <name type="scientific">Saccharopolyspora flava</name>
    <dbReference type="NCBI Taxonomy" id="95161"/>
    <lineage>
        <taxon>Bacteria</taxon>
        <taxon>Bacillati</taxon>
        <taxon>Actinomycetota</taxon>
        <taxon>Actinomycetes</taxon>
        <taxon>Pseudonocardiales</taxon>
        <taxon>Pseudonocardiaceae</taxon>
        <taxon>Saccharopolyspora</taxon>
    </lineage>
</organism>
<feature type="region of interest" description="Disordered" evidence="1">
    <location>
        <begin position="312"/>
        <end position="334"/>
    </location>
</feature>
<dbReference type="EMBL" id="FOZX01000002">
    <property type="protein sequence ID" value="SFS51983.1"/>
    <property type="molecule type" value="Genomic_DNA"/>
</dbReference>
<keyword evidence="2" id="KW-0472">Membrane</keyword>
<sequence length="334" mass="37002">MTKEQRSAVRAVSLLVAILWVVLGVMLGWSPGVWIALASVTAIAPSLLAGPINQWMHERRRPEPQPVATAVAPVEPPPPSRYEMTHVPLPSARADYRLVFSCVVWWRRRSPEPGIPHADPGSLAAEVVLDQTRQLVGTVSPEEVEIARARLTSYLGAVRTDSTGHIEVWATDVALRLPESDADRLRRLADVRKEEEVWDHERNHERKKREYLGGDVFKNAGSALVWWLARDESQIDDAVEKIPNLRKLTAAAHDECVPELDAEHVELGPHDHLVELIRSVQSDDEERALLSDSIAAALEKRGHADLAAKVRAEFDQPKTAPDPHTNGHAPAGTL</sequence>
<evidence type="ECO:0000313" key="3">
    <source>
        <dbReference type="EMBL" id="SFS51983.1"/>
    </source>
</evidence>
<keyword evidence="4" id="KW-1185">Reference proteome</keyword>